<feature type="DNA-binding region" description="H-T-H motif" evidence="2">
    <location>
        <begin position="36"/>
        <end position="55"/>
    </location>
</feature>
<dbReference type="InterPro" id="IPR009057">
    <property type="entry name" value="Homeodomain-like_sf"/>
</dbReference>
<dbReference type="Pfam" id="PF00440">
    <property type="entry name" value="TetR_N"/>
    <property type="match status" value="1"/>
</dbReference>
<feature type="domain" description="HTH tetR-type" evidence="3">
    <location>
        <begin position="13"/>
        <end position="73"/>
    </location>
</feature>
<dbReference type="RefSeq" id="WP_089939930.1">
    <property type="nucleotide sequence ID" value="NZ_CAKOEX010000012.1"/>
</dbReference>
<accession>A0A2U1D4H0</accession>
<dbReference type="PANTHER" id="PTHR43479">
    <property type="entry name" value="ACREF/ENVCD OPERON REPRESSOR-RELATED"/>
    <property type="match status" value="1"/>
</dbReference>
<dbReference type="InterPro" id="IPR050624">
    <property type="entry name" value="HTH-type_Tx_Regulator"/>
</dbReference>
<reference evidence="4 5" key="1">
    <citation type="submission" date="2018-04" db="EMBL/GenBank/DDBJ databases">
        <title>Genomic Encyclopedia of Type Strains, Phase IV (KMG-IV): sequencing the most valuable type-strain genomes for metagenomic binning, comparative biology and taxonomic classification.</title>
        <authorList>
            <person name="Goeker M."/>
        </authorList>
    </citation>
    <scope>NUCLEOTIDE SEQUENCE [LARGE SCALE GENOMIC DNA]</scope>
    <source>
        <strain evidence="4 5">DSM 28795</strain>
    </source>
</reference>
<keyword evidence="1 2" id="KW-0238">DNA-binding</keyword>
<proteinExistence type="predicted"/>
<dbReference type="InterPro" id="IPR001647">
    <property type="entry name" value="HTH_TetR"/>
</dbReference>
<dbReference type="EMBL" id="QEKT01000011">
    <property type="protein sequence ID" value="PVY82574.1"/>
    <property type="molecule type" value="Genomic_DNA"/>
</dbReference>
<dbReference type="AlphaFoldDB" id="A0A2U1D4H0"/>
<name>A0A2U1D4H0_9LACO</name>
<evidence type="ECO:0000256" key="1">
    <source>
        <dbReference type="ARBA" id="ARBA00023125"/>
    </source>
</evidence>
<evidence type="ECO:0000256" key="2">
    <source>
        <dbReference type="PROSITE-ProRule" id="PRU00335"/>
    </source>
</evidence>
<dbReference type="PROSITE" id="PS50977">
    <property type="entry name" value="HTH_TETR_2"/>
    <property type="match status" value="1"/>
</dbReference>
<sequence>MTDKPIKRQQQVNQTVELLLTGLSQEMAQRSYQNITISSVSQAAGVSRRTFYRHFQSVDELLQLKVDHFVVRLYQFIQKQQPQNFELLIVAVFNFCQHQASFLKMLADNHKLYLVQQVLLTHTDQSLLPMDNVDSNDLIYYFGSGGISNIIIYWTQRDFQQTAAEVQLMAHRLNQHLQVITQQ</sequence>
<dbReference type="OrthoDB" id="9810250at2"/>
<organism evidence="4 5">
    <name type="scientific">Convivina intestini</name>
    <dbReference type="NCBI Taxonomy" id="1505726"/>
    <lineage>
        <taxon>Bacteria</taxon>
        <taxon>Bacillati</taxon>
        <taxon>Bacillota</taxon>
        <taxon>Bacilli</taxon>
        <taxon>Lactobacillales</taxon>
        <taxon>Lactobacillaceae</taxon>
        <taxon>Convivina</taxon>
    </lineage>
</organism>
<comment type="caution">
    <text evidence="4">The sequence shown here is derived from an EMBL/GenBank/DDBJ whole genome shotgun (WGS) entry which is preliminary data.</text>
</comment>
<protein>
    <submittedName>
        <fullName evidence="4">TetR family transcriptional regulator</fullName>
    </submittedName>
</protein>
<dbReference type="Proteomes" id="UP000245433">
    <property type="component" value="Unassembled WGS sequence"/>
</dbReference>
<keyword evidence="5" id="KW-1185">Reference proteome</keyword>
<dbReference type="GO" id="GO:0003677">
    <property type="term" value="F:DNA binding"/>
    <property type="evidence" value="ECO:0007669"/>
    <property type="project" value="UniProtKB-UniRule"/>
</dbReference>
<evidence type="ECO:0000259" key="3">
    <source>
        <dbReference type="PROSITE" id="PS50977"/>
    </source>
</evidence>
<evidence type="ECO:0000313" key="5">
    <source>
        <dbReference type="Proteomes" id="UP000245433"/>
    </source>
</evidence>
<dbReference type="SUPFAM" id="SSF46689">
    <property type="entry name" value="Homeodomain-like"/>
    <property type="match status" value="1"/>
</dbReference>
<gene>
    <name evidence="4" type="ORF">C7384_11111</name>
</gene>
<evidence type="ECO:0000313" key="4">
    <source>
        <dbReference type="EMBL" id="PVY82574.1"/>
    </source>
</evidence>
<dbReference type="PANTHER" id="PTHR43479:SF11">
    <property type="entry name" value="ACREF_ENVCD OPERON REPRESSOR-RELATED"/>
    <property type="match status" value="1"/>
</dbReference>
<dbReference type="Gene3D" id="1.10.357.10">
    <property type="entry name" value="Tetracycline Repressor, domain 2"/>
    <property type="match status" value="1"/>
</dbReference>